<keyword evidence="1" id="KW-0560">Oxidoreductase</keyword>
<dbReference type="OrthoDB" id="272271at2759"/>
<dbReference type="Gene3D" id="3.60.130.10">
    <property type="entry name" value="Clavaminate synthase-like"/>
    <property type="match status" value="1"/>
</dbReference>
<reference evidence="3 5" key="1">
    <citation type="journal article" date="2020" name="Stud. Mycol.">
        <title>101 Dothideomycetes genomes: a test case for predicting lifestyles and emergence of pathogens.</title>
        <authorList>
            <person name="Haridas S."/>
            <person name="Albert R."/>
            <person name="Binder M."/>
            <person name="Bloem J."/>
            <person name="Labutti K."/>
            <person name="Salamov A."/>
            <person name="Andreopoulos B."/>
            <person name="Baker S."/>
            <person name="Barry K."/>
            <person name="Bills G."/>
            <person name="Bluhm B."/>
            <person name="Cannon C."/>
            <person name="Castanera R."/>
            <person name="Culley D."/>
            <person name="Daum C."/>
            <person name="Ezra D."/>
            <person name="Gonzalez J."/>
            <person name="Henrissat B."/>
            <person name="Kuo A."/>
            <person name="Liang C."/>
            <person name="Lipzen A."/>
            <person name="Lutzoni F."/>
            <person name="Magnuson J."/>
            <person name="Mondo S."/>
            <person name="Nolan M."/>
            <person name="Ohm R."/>
            <person name="Pangilinan J."/>
            <person name="Park H.-J."/>
            <person name="Ramirez L."/>
            <person name="Alfaro M."/>
            <person name="Sun H."/>
            <person name="Tritt A."/>
            <person name="Yoshinaga Y."/>
            <person name="Zwiers L.-H."/>
            <person name="Turgeon B."/>
            <person name="Goodwin S."/>
            <person name="Spatafora J."/>
            <person name="Crous P."/>
            <person name="Grigoriev I."/>
        </authorList>
    </citation>
    <scope>NUCLEOTIDE SEQUENCE</scope>
    <source>
        <strain evidence="3 5">CBS 304.34</strain>
    </source>
</reference>
<dbReference type="GO" id="GO:0016491">
    <property type="term" value="F:oxidoreductase activity"/>
    <property type="evidence" value="ECO:0007669"/>
    <property type="project" value="UniProtKB-KW"/>
</dbReference>
<evidence type="ECO:0000259" key="2">
    <source>
        <dbReference type="Pfam" id="PF02668"/>
    </source>
</evidence>
<reference evidence="5" key="2">
    <citation type="submission" date="2020-04" db="EMBL/GenBank/DDBJ databases">
        <authorList>
            <consortium name="NCBI Genome Project"/>
        </authorList>
    </citation>
    <scope>NUCLEOTIDE SEQUENCE</scope>
    <source>
        <strain evidence="5">CBS 304.34</strain>
    </source>
</reference>
<dbReference type="RefSeq" id="XP_033577783.1">
    <property type="nucleotide sequence ID" value="XM_033716743.1"/>
</dbReference>
<dbReference type="SUPFAM" id="SSF51197">
    <property type="entry name" value="Clavaminate synthase-like"/>
    <property type="match status" value="1"/>
</dbReference>
<accession>A0A6A6YQM8</accession>
<dbReference type="AlphaFoldDB" id="A0A6A6YQM8"/>
<feature type="domain" description="TauD/TfdA-like" evidence="2">
    <location>
        <begin position="90"/>
        <end position="339"/>
    </location>
</feature>
<dbReference type="PANTHER" id="PTHR10696">
    <property type="entry name" value="GAMMA-BUTYROBETAINE HYDROXYLASE-RELATED"/>
    <property type="match status" value="1"/>
</dbReference>
<organism evidence="3">
    <name type="scientific">Mytilinidion resinicola</name>
    <dbReference type="NCBI Taxonomy" id="574789"/>
    <lineage>
        <taxon>Eukaryota</taxon>
        <taxon>Fungi</taxon>
        <taxon>Dikarya</taxon>
        <taxon>Ascomycota</taxon>
        <taxon>Pezizomycotina</taxon>
        <taxon>Dothideomycetes</taxon>
        <taxon>Pleosporomycetidae</taxon>
        <taxon>Mytilinidiales</taxon>
        <taxon>Mytilinidiaceae</taxon>
        <taxon>Mytilinidion</taxon>
    </lineage>
</organism>
<dbReference type="Pfam" id="PF02668">
    <property type="entry name" value="TauD"/>
    <property type="match status" value="1"/>
</dbReference>
<dbReference type="InterPro" id="IPR050411">
    <property type="entry name" value="AlphaKG_dependent_hydroxylases"/>
</dbReference>
<dbReference type="InterPro" id="IPR042098">
    <property type="entry name" value="TauD-like_sf"/>
</dbReference>
<evidence type="ECO:0000256" key="1">
    <source>
        <dbReference type="ARBA" id="ARBA00023002"/>
    </source>
</evidence>
<evidence type="ECO:0000313" key="4">
    <source>
        <dbReference type="Proteomes" id="UP000504636"/>
    </source>
</evidence>
<proteinExistence type="predicted"/>
<keyword evidence="4" id="KW-1185">Reference proteome</keyword>
<dbReference type="GeneID" id="54457636"/>
<dbReference type="InterPro" id="IPR003819">
    <property type="entry name" value="TauD/TfdA-like"/>
</dbReference>
<name>A0A6A6YQM8_9PEZI</name>
<reference evidence="5" key="3">
    <citation type="submission" date="2025-04" db="UniProtKB">
        <authorList>
            <consortium name="RefSeq"/>
        </authorList>
    </citation>
    <scope>IDENTIFICATION</scope>
    <source>
        <strain evidence="5">CBS 304.34</strain>
    </source>
</reference>
<protein>
    <submittedName>
        <fullName evidence="3 5">Clavaminate synthase-like protein</fullName>
    </submittedName>
</protein>
<dbReference type="EMBL" id="MU003699">
    <property type="protein sequence ID" value="KAF2810819.1"/>
    <property type="molecule type" value="Genomic_DNA"/>
</dbReference>
<evidence type="ECO:0000313" key="3">
    <source>
        <dbReference type="EMBL" id="KAF2810819.1"/>
    </source>
</evidence>
<dbReference type="Proteomes" id="UP000504636">
    <property type="component" value="Unplaced"/>
</dbReference>
<sequence length="393" mass="43808">MATTCLSYHPTELDAVRFWAKQHGKKATETDLPTGYPRELHSPLAWTRAEVEKKKSEWVLELSKEDVKEIDAALAMFEAHSDELSDISIDTFSLPSSLSQRLKQVSTQCYTGIGFKIVRGIDPSKYTPKQNAAVYAGLAAHVAPQRGFVDRSYEGVLAHIVNVAGENPEAESKAPGFTNTHLSFHSDNCEIMGLYCLDTASEGGRTLVSSSWQLYNQLAAKRPDVLKTLAETWVLDTFKDYQKSPPLSVPFLDRVSGESVLLRFSRYPITGWQRKRNPALPAPTQAQLEAIDAVQFTAAANSVPLPMGKGDIVFVNDMAMLHAREAFSEGGEYMKRHLLKMFFRDPEQNWQVPVSAVAGWKKMYGPNRADGSRHETWCTRYEAGMEEEAPTNG</sequence>
<dbReference type="PANTHER" id="PTHR10696:SF54">
    <property type="entry name" value="FAMILY OXIDOREDUCTASE, PUTATIVE (AFU_ORTHOLOGUE AFUA_4G13850)-RELATED"/>
    <property type="match status" value="1"/>
</dbReference>
<gene>
    <name evidence="3 5" type="ORF">BDZ99DRAFT_415023</name>
</gene>
<evidence type="ECO:0000313" key="5">
    <source>
        <dbReference type="RefSeq" id="XP_033577783.1"/>
    </source>
</evidence>